<dbReference type="KEGG" id="cqu:CpipJ_CPIJ014465"/>
<evidence type="ECO:0000313" key="4">
    <source>
        <dbReference type="Proteomes" id="UP000002320"/>
    </source>
</evidence>
<gene>
    <name evidence="3" type="primary">6048021</name>
    <name evidence="2" type="ORF">CpipJ_CPIJ014465</name>
</gene>
<evidence type="ECO:0000313" key="2">
    <source>
        <dbReference type="EMBL" id="EDS41051.1"/>
    </source>
</evidence>
<dbReference type="STRING" id="7176.B0X5S0"/>
<evidence type="ECO:0000256" key="1">
    <source>
        <dbReference type="SAM" id="MobiDB-lite"/>
    </source>
</evidence>
<accession>B0X5S0</accession>
<dbReference type="GO" id="GO:0008233">
    <property type="term" value="F:peptidase activity"/>
    <property type="evidence" value="ECO:0007669"/>
    <property type="project" value="UniProtKB-KW"/>
</dbReference>
<dbReference type="InterPro" id="IPR027417">
    <property type="entry name" value="P-loop_NTPase"/>
</dbReference>
<dbReference type="AlphaFoldDB" id="B0X5S0"/>
<dbReference type="Proteomes" id="UP000002320">
    <property type="component" value="Unassembled WGS sequence"/>
</dbReference>
<dbReference type="VEuPathDB" id="VectorBase:CPIJ014465"/>
<reference evidence="3" key="2">
    <citation type="submission" date="2020-05" db="UniProtKB">
        <authorList>
            <consortium name="EnsemblMetazoa"/>
        </authorList>
    </citation>
    <scope>IDENTIFICATION</scope>
    <source>
        <strain evidence="3">JHB</strain>
    </source>
</reference>
<dbReference type="GO" id="GO:0006508">
    <property type="term" value="P:proteolysis"/>
    <property type="evidence" value="ECO:0007669"/>
    <property type="project" value="UniProtKB-KW"/>
</dbReference>
<feature type="region of interest" description="Disordered" evidence="1">
    <location>
        <begin position="190"/>
        <end position="217"/>
    </location>
</feature>
<dbReference type="Gene3D" id="3.40.50.300">
    <property type="entry name" value="P-loop containing nucleotide triphosphate hydrolases"/>
    <property type="match status" value="1"/>
</dbReference>
<dbReference type="OrthoDB" id="1937997at2759"/>
<protein>
    <submittedName>
        <fullName evidence="2 3">26S protease regulatory subunit 6a</fullName>
    </submittedName>
</protein>
<keyword evidence="2" id="KW-0378">Hydrolase</keyword>
<proteinExistence type="predicted"/>
<reference evidence="2" key="1">
    <citation type="submission" date="2007-03" db="EMBL/GenBank/DDBJ databases">
        <title>Annotation of Culex pipiens quinquefasciatus.</title>
        <authorList>
            <consortium name="The Broad Institute Genome Sequencing Platform"/>
            <person name="Atkinson P.W."/>
            <person name="Hemingway J."/>
            <person name="Christensen B.M."/>
            <person name="Higgs S."/>
            <person name="Kodira C."/>
            <person name="Hannick L."/>
            <person name="Megy K."/>
            <person name="O'Leary S."/>
            <person name="Pearson M."/>
            <person name="Haas B.J."/>
            <person name="Mauceli E."/>
            <person name="Wortman J.R."/>
            <person name="Lee N.H."/>
            <person name="Guigo R."/>
            <person name="Stanke M."/>
            <person name="Alvarado L."/>
            <person name="Amedeo P."/>
            <person name="Antoine C.H."/>
            <person name="Arensburger P."/>
            <person name="Bidwell S.L."/>
            <person name="Crawford M."/>
            <person name="Camaro F."/>
            <person name="Devon K."/>
            <person name="Engels R."/>
            <person name="Hammond M."/>
            <person name="Howarth C."/>
            <person name="Koehrsen M."/>
            <person name="Lawson D."/>
            <person name="Montgomery P."/>
            <person name="Nene V."/>
            <person name="Nusbaum C."/>
            <person name="Puiu D."/>
            <person name="Romero-Severson J."/>
            <person name="Severson D.W."/>
            <person name="Shumway M."/>
            <person name="Sisk P."/>
            <person name="Stolte C."/>
            <person name="Zeng Q."/>
            <person name="Eisenstadt E."/>
            <person name="Fraser-Liggett C."/>
            <person name="Strausberg R."/>
            <person name="Galagan J."/>
            <person name="Birren B."/>
            <person name="Collins F.H."/>
        </authorList>
    </citation>
    <scope>NUCLEOTIDE SEQUENCE [LARGE SCALE GENOMIC DNA]</scope>
    <source>
        <strain evidence="2">JHB</strain>
    </source>
</reference>
<dbReference type="EnsemblMetazoa" id="CPIJ014465-RA">
    <property type="protein sequence ID" value="CPIJ014465-PA"/>
    <property type="gene ID" value="CPIJ014465"/>
</dbReference>
<sequence>MVVTQEDKSIELLDVDPQETEDDGAVVVLAWLIQRNSSRAIWWVHFWPTEQYSDIGGLDRQIQKLIEAVVLPTTQKDKFKNLRIHPPKSTYLKLAGQCVLGCVYFFNLLFGPTMNVKIRSCFNHFVISRSQLSTKLLGVTIRTRFTTGCPPNQLDTTIGLPAHIDSAGGLNPPLASNRTLFTGTSFSLATSPSIRSTSSTSLLNREPSSSSSPFTNSELPITLPSSSPNYTCVVVGSAGAAGFLTATARASNTRAWLSELVSSFSMPGSGWACGNGCGRIVMVVEVRPAGTASSTVLPSSFLVPLSQSL</sequence>
<dbReference type="VEuPathDB" id="VectorBase:CQUJHB015232"/>
<keyword evidence="4" id="KW-1185">Reference proteome</keyword>
<dbReference type="InParanoid" id="B0X5S0"/>
<dbReference type="EMBL" id="DS232394">
    <property type="protein sequence ID" value="EDS41051.1"/>
    <property type="molecule type" value="Genomic_DNA"/>
</dbReference>
<keyword evidence="2" id="KW-0645">Protease</keyword>
<dbReference type="HOGENOM" id="CLU_895037_0_0_1"/>
<name>B0X5S0_CULQU</name>
<dbReference type="eggNOG" id="KOG0652">
    <property type="taxonomic scope" value="Eukaryota"/>
</dbReference>
<organism>
    <name type="scientific">Culex quinquefasciatus</name>
    <name type="common">Southern house mosquito</name>
    <name type="synonym">Culex pungens</name>
    <dbReference type="NCBI Taxonomy" id="7176"/>
    <lineage>
        <taxon>Eukaryota</taxon>
        <taxon>Metazoa</taxon>
        <taxon>Ecdysozoa</taxon>
        <taxon>Arthropoda</taxon>
        <taxon>Hexapoda</taxon>
        <taxon>Insecta</taxon>
        <taxon>Pterygota</taxon>
        <taxon>Neoptera</taxon>
        <taxon>Endopterygota</taxon>
        <taxon>Diptera</taxon>
        <taxon>Nematocera</taxon>
        <taxon>Culicoidea</taxon>
        <taxon>Culicidae</taxon>
        <taxon>Culicinae</taxon>
        <taxon>Culicini</taxon>
        <taxon>Culex</taxon>
        <taxon>Culex</taxon>
    </lineage>
</organism>
<evidence type="ECO:0000313" key="3">
    <source>
        <dbReference type="EnsemblMetazoa" id="CPIJ014465-PA"/>
    </source>
</evidence>
<dbReference type="VEuPathDB" id="VectorBase:CQUJHB011236"/>